<feature type="region of interest" description="Disordered" evidence="1">
    <location>
        <begin position="184"/>
        <end position="233"/>
    </location>
</feature>
<dbReference type="AlphaFoldDB" id="A0A6P4ZG08"/>
<proteinExistence type="predicted"/>
<protein>
    <submittedName>
        <fullName evidence="4">Uncharacterized protein LOC109473161</fullName>
    </submittedName>
</protein>
<evidence type="ECO:0000313" key="4">
    <source>
        <dbReference type="RefSeq" id="XP_019628606.1"/>
    </source>
</evidence>
<keyword evidence="2" id="KW-0812">Transmembrane</keyword>
<keyword evidence="3" id="KW-1185">Reference proteome</keyword>
<dbReference type="KEGG" id="bbel:109473161"/>
<evidence type="ECO:0000313" key="3">
    <source>
        <dbReference type="Proteomes" id="UP000515135"/>
    </source>
</evidence>
<accession>A0A6P4ZG08</accession>
<sequence length="233" mass="24368">MSDPDSTTSPAGKTRPTLTSPLKITSDKPESAPSFPILAVTSSACGSLAGTILIGTVLVVIWNRRRTRNPPVGLNPGVVVGSNTNTAASVVASAIVLASGDNRQYVYEDVDCPRVKTGQGNIQCLNIGNLSHNQVLAALKPNHMYAGNTAVSVMASGDYHQYENVDCPRVKTGQGQYQAITEPNTNTTATVMTSGDDQTGQGQSQTNTESTTHTTATLDHIPAANQQGETTPT</sequence>
<feature type="compositionally biased region" description="Low complexity" evidence="1">
    <location>
        <begin position="193"/>
        <end position="217"/>
    </location>
</feature>
<feature type="compositionally biased region" description="Polar residues" evidence="1">
    <location>
        <begin position="1"/>
        <end position="23"/>
    </location>
</feature>
<dbReference type="Proteomes" id="UP000515135">
    <property type="component" value="Unplaced"/>
</dbReference>
<feature type="compositionally biased region" description="Polar residues" evidence="1">
    <location>
        <begin position="224"/>
        <end position="233"/>
    </location>
</feature>
<feature type="region of interest" description="Disordered" evidence="1">
    <location>
        <begin position="1"/>
        <end position="31"/>
    </location>
</feature>
<name>A0A6P4ZG08_BRABE</name>
<feature type="transmembrane region" description="Helical" evidence="2">
    <location>
        <begin position="37"/>
        <end position="62"/>
    </location>
</feature>
<keyword evidence="2" id="KW-0472">Membrane</keyword>
<dbReference type="OrthoDB" id="10505005at2759"/>
<organism evidence="3 4">
    <name type="scientific">Branchiostoma belcheri</name>
    <name type="common">Amphioxus</name>
    <dbReference type="NCBI Taxonomy" id="7741"/>
    <lineage>
        <taxon>Eukaryota</taxon>
        <taxon>Metazoa</taxon>
        <taxon>Chordata</taxon>
        <taxon>Cephalochordata</taxon>
        <taxon>Leptocardii</taxon>
        <taxon>Amphioxiformes</taxon>
        <taxon>Branchiostomatidae</taxon>
        <taxon>Branchiostoma</taxon>
    </lineage>
</organism>
<keyword evidence="2" id="KW-1133">Transmembrane helix</keyword>
<evidence type="ECO:0000256" key="1">
    <source>
        <dbReference type="SAM" id="MobiDB-lite"/>
    </source>
</evidence>
<dbReference type="RefSeq" id="XP_019628606.1">
    <property type="nucleotide sequence ID" value="XM_019773047.1"/>
</dbReference>
<gene>
    <name evidence="4" type="primary">LOC109473161</name>
</gene>
<dbReference type="GeneID" id="109473161"/>
<evidence type="ECO:0000256" key="2">
    <source>
        <dbReference type="SAM" id="Phobius"/>
    </source>
</evidence>
<reference evidence="4" key="1">
    <citation type="submission" date="2025-08" db="UniProtKB">
        <authorList>
            <consortium name="RefSeq"/>
        </authorList>
    </citation>
    <scope>IDENTIFICATION</scope>
    <source>
        <tissue evidence="4">Gonad</tissue>
    </source>
</reference>